<reference evidence="1 2" key="1">
    <citation type="submission" date="2023-05" db="EMBL/GenBank/DDBJ databases">
        <title>Actinoplanes sp. NEAU-A12 genome sequencing.</title>
        <authorList>
            <person name="Wang Z.-S."/>
        </authorList>
    </citation>
    <scope>NUCLEOTIDE SEQUENCE [LARGE SCALE GENOMIC DNA]</scope>
    <source>
        <strain evidence="1 2">NEAU-A12</strain>
    </source>
</reference>
<dbReference type="Proteomes" id="UP001241758">
    <property type="component" value="Unassembled WGS sequence"/>
</dbReference>
<dbReference type="EMBL" id="JASCTH010000027">
    <property type="protein sequence ID" value="MDI6103660.1"/>
    <property type="molecule type" value="Genomic_DNA"/>
</dbReference>
<dbReference type="RefSeq" id="WP_282764870.1">
    <property type="nucleotide sequence ID" value="NZ_JASCTH010000027.1"/>
</dbReference>
<evidence type="ECO:0000313" key="2">
    <source>
        <dbReference type="Proteomes" id="UP001241758"/>
    </source>
</evidence>
<comment type="caution">
    <text evidence="1">The sequence shown here is derived from an EMBL/GenBank/DDBJ whole genome shotgun (WGS) entry which is preliminary data.</text>
</comment>
<gene>
    <name evidence="1" type="ORF">QLQ12_34110</name>
</gene>
<protein>
    <submittedName>
        <fullName evidence="1">Uncharacterized protein</fullName>
    </submittedName>
</protein>
<name>A0ABT6WV92_9ACTN</name>
<keyword evidence="2" id="KW-1185">Reference proteome</keyword>
<organism evidence="1 2">
    <name type="scientific">Actinoplanes sandaracinus</name>
    <dbReference type="NCBI Taxonomy" id="3045177"/>
    <lineage>
        <taxon>Bacteria</taxon>
        <taxon>Bacillati</taxon>
        <taxon>Actinomycetota</taxon>
        <taxon>Actinomycetes</taxon>
        <taxon>Micromonosporales</taxon>
        <taxon>Micromonosporaceae</taxon>
        <taxon>Actinoplanes</taxon>
    </lineage>
</organism>
<dbReference type="Gene3D" id="3.40.190.10">
    <property type="entry name" value="Periplasmic binding protein-like II"/>
    <property type="match status" value="1"/>
</dbReference>
<accession>A0ABT6WV92</accession>
<proteinExistence type="predicted"/>
<sequence length="64" mass="6790">MVTGFGLATEPLPAPLDLPPVPIVCNGHQRYDTDPGHAWLRDRTGDALRTILGASRSAAPVETP</sequence>
<evidence type="ECO:0000313" key="1">
    <source>
        <dbReference type="EMBL" id="MDI6103660.1"/>
    </source>
</evidence>